<comment type="caution">
    <text evidence="2">The sequence shown here is derived from an EMBL/GenBank/DDBJ whole genome shotgun (WGS) entry which is preliminary data.</text>
</comment>
<dbReference type="AlphaFoldDB" id="A0AAP0QR44"/>
<protein>
    <submittedName>
        <fullName evidence="2">Uncharacterized protein</fullName>
    </submittedName>
</protein>
<name>A0AAP0QR44_9ROSI</name>
<accession>A0AAP0QR44</accession>
<evidence type="ECO:0000313" key="3">
    <source>
        <dbReference type="Proteomes" id="UP001428341"/>
    </source>
</evidence>
<gene>
    <name evidence="2" type="ORF">WN944_001352</name>
</gene>
<proteinExistence type="predicted"/>
<dbReference type="Proteomes" id="UP001428341">
    <property type="component" value="Unassembled WGS sequence"/>
</dbReference>
<feature type="region of interest" description="Disordered" evidence="1">
    <location>
        <begin position="60"/>
        <end position="79"/>
    </location>
</feature>
<evidence type="ECO:0000256" key="1">
    <source>
        <dbReference type="SAM" id="MobiDB-lite"/>
    </source>
</evidence>
<organism evidence="2 3">
    <name type="scientific">Citrus x changshan-huyou</name>
    <dbReference type="NCBI Taxonomy" id="2935761"/>
    <lineage>
        <taxon>Eukaryota</taxon>
        <taxon>Viridiplantae</taxon>
        <taxon>Streptophyta</taxon>
        <taxon>Embryophyta</taxon>
        <taxon>Tracheophyta</taxon>
        <taxon>Spermatophyta</taxon>
        <taxon>Magnoliopsida</taxon>
        <taxon>eudicotyledons</taxon>
        <taxon>Gunneridae</taxon>
        <taxon>Pentapetalae</taxon>
        <taxon>rosids</taxon>
        <taxon>malvids</taxon>
        <taxon>Sapindales</taxon>
        <taxon>Rutaceae</taxon>
        <taxon>Aurantioideae</taxon>
        <taxon>Citrus</taxon>
    </lineage>
</organism>
<feature type="compositionally biased region" description="Basic and acidic residues" evidence="1">
    <location>
        <begin position="60"/>
        <end position="71"/>
    </location>
</feature>
<reference evidence="2 3" key="1">
    <citation type="submission" date="2024-05" db="EMBL/GenBank/DDBJ databases">
        <title>Haplotype-resolved chromosome-level genome assembly of Huyou (Citrus changshanensis).</title>
        <authorList>
            <person name="Miao C."/>
            <person name="Chen W."/>
            <person name="Wu Y."/>
            <person name="Wang L."/>
            <person name="Zhao S."/>
            <person name="Grierson D."/>
            <person name="Xu C."/>
            <person name="Chen K."/>
        </authorList>
    </citation>
    <scope>NUCLEOTIDE SEQUENCE [LARGE SCALE GENOMIC DNA]</scope>
    <source>
        <strain evidence="2">01-14</strain>
        <tissue evidence="2">Leaf</tissue>
    </source>
</reference>
<keyword evidence="3" id="KW-1185">Reference proteome</keyword>
<dbReference type="EMBL" id="JBCGBO010000004">
    <property type="protein sequence ID" value="KAK9208991.1"/>
    <property type="molecule type" value="Genomic_DNA"/>
</dbReference>
<evidence type="ECO:0000313" key="2">
    <source>
        <dbReference type="EMBL" id="KAK9208991.1"/>
    </source>
</evidence>
<sequence length="129" mass="14472">MPLHQALDKASAHTEVVMEEYVNGPEALKAKPKAKKWKAQARINNSRVFSKHGSLLAKRLASEEKWPSPEAKKKKMDSLFTKSPPALTAAEQTLKWKFTDREDGRDMEMAVGNLESSTVEAGDQPRRQP</sequence>